<feature type="chain" id="PRO_5011976998" evidence="1">
    <location>
        <begin position="23"/>
        <end position="300"/>
    </location>
</feature>
<evidence type="ECO:0000313" key="3">
    <source>
        <dbReference type="Proteomes" id="UP000223913"/>
    </source>
</evidence>
<proteinExistence type="predicted"/>
<sequence>MLNFRLMAPQLWCILTISACQAQPEAASSHFTLANFDQKILTYEPAQRPAVTDKNYRRAVFYLSETRSATKNDPANLNAGDYWNITMAFLKLQEPQEHIALAFQKAITDDPEAICSYIAHLGKASLDEAIPELFLPFYGRCAERTTSREDFDLTEYLAGGNFDPQLINILYRIQKKDQRYRKGEQEMSRQGPLDRENQATIDSLYNIHGAYIGTSSVGPELEYVMWAVIQHSNRTMMERYLPVVAEAVRTGELSNNAPLKMLLDRIHWLKNGTQLFGSQVDVDLASDEEIRRIKEKYGLN</sequence>
<keyword evidence="3" id="KW-1185">Reference proteome</keyword>
<organism evidence="2 3">
    <name type="scientific">Flavilitoribacter nigricans (strain ATCC 23147 / DSM 23189 / NBRC 102662 / NCIMB 1420 / SS-2)</name>
    <name type="common">Lewinella nigricans</name>
    <dbReference type="NCBI Taxonomy" id="1122177"/>
    <lineage>
        <taxon>Bacteria</taxon>
        <taxon>Pseudomonadati</taxon>
        <taxon>Bacteroidota</taxon>
        <taxon>Saprospiria</taxon>
        <taxon>Saprospirales</taxon>
        <taxon>Lewinellaceae</taxon>
        <taxon>Flavilitoribacter</taxon>
    </lineage>
</organism>
<feature type="signal peptide" evidence="1">
    <location>
        <begin position="1"/>
        <end position="22"/>
    </location>
</feature>
<protein>
    <submittedName>
        <fullName evidence="2">Uncharacterized protein</fullName>
    </submittedName>
</protein>
<dbReference type="PROSITE" id="PS51257">
    <property type="entry name" value="PROKAR_LIPOPROTEIN"/>
    <property type="match status" value="1"/>
</dbReference>
<accession>A0A2D0NFC0</accession>
<evidence type="ECO:0000256" key="1">
    <source>
        <dbReference type="SAM" id="SignalP"/>
    </source>
</evidence>
<keyword evidence="1" id="KW-0732">Signal</keyword>
<comment type="caution">
    <text evidence="2">The sequence shown here is derived from an EMBL/GenBank/DDBJ whole genome shotgun (WGS) entry which is preliminary data.</text>
</comment>
<evidence type="ECO:0000313" key="2">
    <source>
        <dbReference type="EMBL" id="PHN07108.1"/>
    </source>
</evidence>
<dbReference type="Proteomes" id="UP000223913">
    <property type="component" value="Unassembled WGS sequence"/>
</dbReference>
<name>A0A2D0NFC0_FLAN2</name>
<gene>
    <name evidence="2" type="ORF">CRP01_07720</name>
</gene>
<dbReference type="AlphaFoldDB" id="A0A2D0NFC0"/>
<dbReference type="EMBL" id="PDUD01000011">
    <property type="protein sequence ID" value="PHN07108.1"/>
    <property type="molecule type" value="Genomic_DNA"/>
</dbReference>
<reference evidence="2 3" key="1">
    <citation type="submission" date="2017-10" db="EMBL/GenBank/DDBJ databases">
        <title>The draft genome sequence of Lewinella nigricans NBRC 102662.</title>
        <authorList>
            <person name="Wang K."/>
        </authorList>
    </citation>
    <scope>NUCLEOTIDE SEQUENCE [LARGE SCALE GENOMIC DNA]</scope>
    <source>
        <strain evidence="2 3">NBRC 102662</strain>
    </source>
</reference>